<dbReference type="RefSeq" id="WP_204415673.1">
    <property type="nucleotide sequence ID" value="NZ_JAFBED010000004.1"/>
</dbReference>
<proteinExistence type="inferred from homology"/>
<dbReference type="SUPFAM" id="SSF116734">
    <property type="entry name" value="DNA methylase specificity domain"/>
    <property type="match status" value="2"/>
</dbReference>
<dbReference type="InterPro" id="IPR000055">
    <property type="entry name" value="Restrct_endonuc_typeI_TRD"/>
</dbReference>
<sequence length="448" mass="51383">MNNKIYEMYKKSGIDWLGDIPTHWNVSKVKNNYKFTTGFTPDTTKVDFYDYDNGYNWATISDLTKGTLGDTKSKISKEAVCKYKPEISKKGCLLYSFKLSLGIVKILDEDVYTNEAIATFIPNSNNEIGYLYYAAPIFIEKNCNLNIYGAKLLNQDLIKNAFILCPPKNEQLKIAEYLDIKCKGIDEIVQQKKLLIEVLQKYRQSLITETVTQGLNSNVKRKESGLDWIGQIPKHWDIKRLGFLGGLQNGISKSSEDFGFGYPFVSYGDVYKSIELPNEISGLVNSTRADRKTYSVEKGDIFFTRTSETVEEIGLTSTCLETVKDATFAGFLIRFRPTTDKLNPNYAKYFFRSNIHRKYFVKEMNIVTRASLGQELLKKIPVLLPPEDEQKKISEFLDSKCLQIDMLIEQNKQFIKQINLYKNALIFEAVTGKIDVRNFKKSELEVKI</sequence>
<accession>A0ABS2NZW5</accession>
<dbReference type="PANTHER" id="PTHR30408:SF12">
    <property type="entry name" value="TYPE I RESTRICTION ENZYME MJAVIII SPECIFICITY SUBUNIT"/>
    <property type="match status" value="1"/>
</dbReference>
<dbReference type="EMBL" id="JAFBED010000004">
    <property type="protein sequence ID" value="MBM7620169.1"/>
    <property type="molecule type" value="Genomic_DNA"/>
</dbReference>
<dbReference type="Gene3D" id="1.10.287.1120">
    <property type="entry name" value="Bipartite methylase S protein"/>
    <property type="match status" value="1"/>
</dbReference>
<comment type="caution">
    <text evidence="5">The sequence shown here is derived from an EMBL/GenBank/DDBJ whole genome shotgun (WGS) entry which is preliminary data.</text>
</comment>
<keyword evidence="5" id="KW-0378">Hydrolase</keyword>
<name>A0ABS2NZW5_9BACI</name>
<evidence type="ECO:0000313" key="5">
    <source>
        <dbReference type="EMBL" id="MBM7620169.1"/>
    </source>
</evidence>
<dbReference type="Pfam" id="PF01420">
    <property type="entry name" value="Methylase_S"/>
    <property type="match status" value="2"/>
</dbReference>
<evidence type="ECO:0000256" key="3">
    <source>
        <dbReference type="ARBA" id="ARBA00023125"/>
    </source>
</evidence>
<reference evidence="5 6" key="1">
    <citation type="submission" date="2021-01" db="EMBL/GenBank/DDBJ databases">
        <title>Genomic Encyclopedia of Type Strains, Phase IV (KMG-IV): sequencing the most valuable type-strain genomes for metagenomic binning, comparative biology and taxonomic classification.</title>
        <authorList>
            <person name="Goeker M."/>
        </authorList>
    </citation>
    <scope>NUCLEOTIDE SEQUENCE [LARGE SCALE GENOMIC DNA]</scope>
    <source>
        <strain evidence="5 6">DSM 25879</strain>
    </source>
</reference>
<organism evidence="5 6">
    <name type="scientific">Sutcliffiella tianshenii</name>
    <dbReference type="NCBI Taxonomy" id="1463404"/>
    <lineage>
        <taxon>Bacteria</taxon>
        <taxon>Bacillati</taxon>
        <taxon>Bacillota</taxon>
        <taxon>Bacilli</taxon>
        <taxon>Bacillales</taxon>
        <taxon>Bacillaceae</taxon>
        <taxon>Sutcliffiella</taxon>
    </lineage>
</organism>
<dbReference type="EC" id="3.1.21.3" evidence="5"/>
<dbReference type="InterPro" id="IPR052021">
    <property type="entry name" value="Type-I_RS_S_subunit"/>
</dbReference>
<evidence type="ECO:0000256" key="2">
    <source>
        <dbReference type="ARBA" id="ARBA00022747"/>
    </source>
</evidence>
<comment type="similarity">
    <text evidence="1">Belongs to the type-I restriction system S methylase family.</text>
</comment>
<evidence type="ECO:0000259" key="4">
    <source>
        <dbReference type="Pfam" id="PF01420"/>
    </source>
</evidence>
<keyword evidence="2" id="KW-0680">Restriction system</keyword>
<evidence type="ECO:0000313" key="6">
    <source>
        <dbReference type="Proteomes" id="UP000737402"/>
    </source>
</evidence>
<evidence type="ECO:0000256" key="1">
    <source>
        <dbReference type="ARBA" id="ARBA00010923"/>
    </source>
</evidence>
<dbReference type="Gene3D" id="3.90.220.20">
    <property type="entry name" value="DNA methylase specificity domains"/>
    <property type="match status" value="2"/>
</dbReference>
<gene>
    <name evidence="5" type="ORF">JOC95_002022</name>
</gene>
<keyword evidence="6" id="KW-1185">Reference proteome</keyword>
<protein>
    <submittedName>
        <fullName evidence="5">Type I restriction enzyme S subunit</fullName>
        <ecNumber evidence="5">3.1.21.3</ecNumber>
    </submittedName>
</protein>
<feature type="domain" description="Type I restriction modification DNA specificity" evidence="4">
    <location>
        <begin position="23"/>
        <end position="197"/>
    </location>
</feature>
<dbReference type="GO" id="GO:0009035">
    <property type="term" value="F:type I site-specific deoxyribonuclease activity"/>
    <property type="evidence" value="ECO:0007669"/>
    <property type="project" value="UniProtKB-EC"/>
</dbReference>
<feature type="domain" description="Type I restriction modification DNA specificity" evidence="4">
    <location>
        <begin position="233"/>
        <end position="402"/>
    </location>
</feature>
<keyword evidence="3" id="KW-0238">DNA-binding</keyword>
<dbReference type="PANTHER" id="PTHR30408">
    <property type="entry name" value="TYPE-1 RESTRICTION ENZYME ECOKI SPECIFICITY PROTEIN"/>
    <property type="match status" value="1"/>
</dbReference>
<dbReference type="InterPro" id="IPR044946">
    <property type="entry name" value="Restrct_endonuc_typeI_TRD_sf"/>
</dbReference>
<dbReference type="CDD" id="cd17517">
    <property type="entry name" value="RMtype1_S_EcoKI_StySPI-TRD2-CR2_like"/>
    <property type="match status" value="1"/>
</dbReference>
<dbReference type="Proteomes" id="UP000737402">
    <property type="component" value="Unassembled WGS sequence"/>
</dbReference>